<keyword evidence="4" id="KW-1185">Reference proteome</keyword>
<comment type="caution">
    <text evidence="3">The sequence shown here is derived from an EMBL/GenBank/DDBJ whole genome shotgun (WGS) entry which is preliminary data.</text>
</comment>
<sequence length="114" mass="11948">MSGHRTTSEGHPSPDTTTDVVRWAVFSCVLVPLVLLWYGTSLAGATGTALGLAAVTAACRVLLRRSEQSEARLLTEEPAPPLAEEQPPHRGHRHRAGSGAHRGGRHAGGSAPVD</sequence>
<evidence type="ECO:0000256" key="2">
    <source>
        <dbReference type="SAM" id="Phobius"/>
    </source>
</evidence>
<dbReference type="EMBL" id="JAWMAJ010000255">
    <property type="protein sequence ID" value="MDV7222809.1"/>
    <property type="molecule type" value="Genomic_DNA"/>
</dbReference>
<evidence type="ECO:0000313" key="4">
    <source>
        <dbReference type="Proteomes" id="UP001187346"/>
    </source>
</evidence>
<evidence type="ECO:0000313" key="3">
    <source>
        <dbReference type="EMBL" id="MDV7222809.1"/>
    </source>
</evidence>
<accession>A0ABU4FQB5</accession>
<keyword evidence="2" id="KW-0472">Membrane</keyword>
<organism evidence="3 4">
    <name type="scientific">Streptomyces prunicolor</name>
    <dbReference type="NCBI Taxonomy" id="67348"/>
    <lineage>
        <taxon>Bacteria</taxon>
        <taxon>Bacillati</taxon>
        <taxon>Actinomycetota</taxon>
        <taxon>Actinomycetes</taxon>
        <taxon>Kitasatosporales</taxon>
        <taxon>Streptomycetaceae</taxon>
        <taxon>Streptomyces</taxon>
    </lineage>
</organism>
<name>A0ABU4FQB5_9ACTN</name>
<gene>
    <name evidence="3" type="ORF">R5A26_43460</name>
</gene>
<dbReference type="Proteomes" id="UP001187346">
    <property type="component" value="Unassembled WGS sequence"/>
</dbReference>
<evidence type="ECO:0000256" key="1">
    <source>
        <dbReference type="SAM" id="MobiDB-lite"/>
    </source>
</evidence>
<feature type="transmembrane region" description="Helical" evidence="2">
    <location>
        <begin position="44"/>
        <end position="63"/>
    </location>
</feature>
<protein>
    <submittedName>
        <fullName evidence="3">Uncharacterized protein</fullName>
    </submittedName>
</protein>
<reference evidence="3 4" key="1">
    <citation type="submission" date="2023-10" db="EMBL/GenBank/DDBJ databases">
        <title>Characterization of rhizosphere-enriched actinobacteria from wheat plants lab-grown on chernevaya soil.</title>
        <authorList>
            <person name="Tikhonova E.N."/>
            <person name="Konopkin A."/>
            <person name="Kravchenko I.K."/>
        </authorList>
    </citation>
    <scope>NUCLEOTIDE SEQUENCE [LARGE SCALE GENOMIC DNA]</scope>
    <source>
        <strain evidence="3 4">RR29</strain>
    </source>
</reference>
<keyword evidence="2" id="KW-0812">Transmembrane</keyword>
<feature type="transmembrane region" description="Helical" evidence="2">
    <location>
        <begin position="20"/>
        <end position="38"/>
    </location>
</feature>
<proteinExistence type="predicted"/>
<keyword evidence="2" id="KW-1133">Transmembrane helix</keyword>
<feature type="region of interest" description="Disordered" evidence="1">
    <location>
        <begin position="71"/>
        <end position="114"/>
    </location>
</feature>
<dbReference type="RefSeq" id="WP_019056586.1">
    <property type="nucleotide sequence ID" value="NZ_JAPEMW010000001.1"/>
</dbReference>